<feature type="region of interest" description="Disordered" evidence="1">
    <location>
        <begin position="28"/>
        <end position="111"/>
    </location>
</feature>
<evidence type="ECO:0000256" key="1">
    <source>
        <dbReference type="SAM" id="MobiDB-lite"/>
    </source>
</evidence>
<evidence type="ECO:0000313" key="2">
    <source>
        <dbReference type="EMBL" id="PIR69723.1"/>
    </source>
</evidence>
<name>A0A2H0TDV3_9BACT</name>
<accession>A0A2H0TDV3</accession>
<evidence type="ECO:0000313" key="3">
    <source>
        <dbReference type="Proteomes" id="UP000231503"/>
    </source>
</evidence>
<gene>
    <name evidence="2" type="ORF">COU47_01405</name>
</gene>
<comment type="caution">
    <text evidence="2">The sequence shown here is derived from an EMBL/GenBank/DDBJ whole genome shotgun (WGS) entry which is preliminary data.</text>
</comment>
<feature type="compositionally biased region" description="Basic and acidic residues" evidence="1">
    <location>
        <begin position="50"/>
        <end position="59"/>
    </location>
</feature>
<protein>
    <submittedName>
        <fullName evidence="2">Uncharacterized protein</fullName>
    </submittedName>
</protein>
<dbReference type="EMBL" id="PFCO01000003">
    <property type="protein sequence ID" value="PIR69723.1"/>
    <property type="molecule type" value="Genomic_DNA"/>
</dbReference>
<sequence length="111" mass="13454">MLVLVIIAIIRYLLTDIRTKERYGYGYAEQPMYYPYPQPQERGRSYQGAKRQEQRHSTYEEQFEPSNTTTAYNPDERFEPKRSRSQYDENERFEPKRSNYSNARNSYDSRS</sequence>
<proteinExistence type="predicted"/>
<reference evidence="3" key="1">
    <citation type="submission" date="2017-09" db="EMBL/GenBank/DDBJ databases">
        <title>Depth-based differentiation of microbial function through sediment-hosted aquifers and enrichment of novel symbionts in the deep terrestrial subsurface.</title>
        <authorList>
            <person name="Probst A.J."/>
            <person name="Ladd B."/>
            <person name="Jarett J.K."/>
            <person name="Geller-Mcgrath D.E."/>
            <person name="Sieber C.M.K."/>
            <person name="Emerson J.B."/>
            <person name="Anantharaman K."/>
            <person name="Thomas B.C."/>
            <person name="Malmstrom R."/>
            <person name="Stieglmeier M."/>
            <person name="Klingl A."/>
            <person name="Woyke T."/>
            <person name="Ryan C.M."/>
            <person name="Banfield J.F."/>
        </authorList>
    </citation>
    <scope>NUCLEOTIDE SEQUENCE [LARGE SCALE GENOMIC DNA]</scope>
</reference>
<organism evidence="2 3">
    <name type="scientific">Candidatus Niyogibacteria bacterium CG10_big_fil_rev_8_21_14_0_10_46_36</name>
    <dbReference type="NCBI Taxonomy" id="1974726"/>
    <lineage>
        <taxon>Bacteria</taxon>
        <taxon>Candidatus Niyogiibacteriota</taxon>
    </lineage>
</organism>
<dbReference type="Proteomes" id="UP000231503">
    <property type="component" value="Unassembled WGS sequence"/>
</dbReference>
<feature type="compositionally biased region" description="Basic and acidic residues" evidence="1">
    <location>
        <begin position="74"/>
        <end position="97"/>
    </location>
</feature>
<dbReference type="AlphaFoldDB" id="A0A2H0TDV3"/>
<feature type="compositionally biased region" description="Polar residues" evidence="1">
    <location>
        <begin position="98"/>
        <end position="111"/>
    </location>
</feature>